<dbReference type="RefSeq" id="XP_022626812.1">
    <property type="nucleotide sequence ID" value="XM_022774746.1"/>
</dbReference>
<evidence type="ECO:0000313" key="2">
    <source>
        <dbReference type="Proteomes" id="UP000054304"/>
    </source>
</evidence>
<name>A0A0C7MLA2_9SACH</name>
<sequence length="252" mass="26801">MSSKSYFVAGGNRGIGLSLVKELSSDAKNTVVATARNPNTASDLKDWASKHPNVKIVQLDVTSRSSVEAAAKEASAILTDGLDTLISNAGFLQKIGPVLDHPDELYIEHFNINTVGPIRLVRAFKPLLDKKDTKEVAVVTSVVGSLNIDLPAPFSGYGVSKAAANYVVKALIQDLSPAGYSFVAIHPGLVGSEMGDDSLVQLGDERAGELRKALPYLTTAESAKAINENILKDLKSKNAGTFMSYDGSELPW</sequence>
<reference evidence="1 2" key="1">
    <citation type="submission" date="2014-12" db="EMBL/GenBank/DDBJ databases">
        <authorList>
            <person name="Neuveglise Cecile"/>
        </authorList>
    </citation>
    <scope>NUCLEOTIDE SEQUENCE [LARGE SCALE GENOMIC DNA]</scope>
    <source>
        <strain evidence="1 2">CBS 12615</strain>
    </source>
</reference>
<dbReference type="InterPro" id="IPR002347">
    <property type="entry name" value="SDR_fam"/>
</dbReference>
<gene>
    <name evidence="1" type="ORF">LALA0_S01e13938g</name>
</gene>
<dbReference type="OrthoDB" id="4096546at2759"/>
<dbReference type="Gene3D" id="3.40.50.720">
    <property type="entry name" value="NAD(P)-binding Rossmann-like Domain"/>
    <property type="match status" value="1"/>
</dbReference>
<proteinExistence type="predicted"/>
<dbReference type="GO" id="GO:0016616">
    <property type="term" value="F:oxidoreductase activity, acting on the CH-OH group of donors, NAD or NADP as acceptor"/>
    <property type="evidence" value="ECO:0007669"/>
    <property type="project" value="TreeGrafter"/>
</dbReference>
<dbReference type="EMBL" id="LN736360">
    <property type="protein sequence ID" value="CEP60570.1"/>
    <property type="molecule type" value="Genomic_DNA"/>
</dbReference>
<organism evidence="1 2">
    <name type="scientific">Lachancea lanzarotensis</name>
    <dbReference type="NCBI Taxonomy" id="1245769"/>
    <lineage>
        <taxon>Eukaryota</taxon>
        <taxon>Fungi</taxon>
        <taxon>Dikarya</taxon>
        <taxon>Ascomycota</taxon>
        <taxon>Saccharomycotina</taxon>
        <taxon>Saccharomycetes</taxon>
        <taxon>Saccharomycetales</taxon>
        <taxon>Saccharomycetaceae</taxon>
        <taxon>Lachancea</taxon>
    </lineage>
</organism>
<dbReference type="InterPro" id="IPR052184">
    <property type="entry name" value="SDR_enzymes"/>
</dbReference>
<dbReference type="HOGENOM" id="CLU_010194_9_1_1"/>
<accession>A0A0C7MLA2</accession>
<dbReference type="PANTHER" id="PTHR45458:SF3">
    <property type="entry name" value="CHAIN DEHYDROGENASE (ATSC), PUTATIVE-RELATED"/>
    <property type="match status" value="1"/>
</dbReference>
<dbReference type="AlphaFoldDB" id="A0A0C7MLA2"/>
<keyword evidence="2" id="KW-1185">Reference proteome</keyword>
<protein>
    <submittedName>
        <fullName evidence="1">LALA0S01e13938g1_1</fullName>
    </submittedName>
</protein>
<dbReference type="InterPro" id="IPR036291">
    <property type="entry name" value="NAD(P)-bd_dom_sf"/>
</dbReference>
<evidence type="ECO:0000313" key="1">
    <source>
        <dbReference type="EMBL" id="CEP60570.1"/>
    </source>
</evidence>
<dbReference type="PRINTS" id="PR00081">
    <property type="entry name" value="GDHRDH"/>
</dbReference>
<dbReference type="Pfam" id="PF00106">
    <property type="entry name" value="adh_short"/>
    <property type="match status" value="1"/>
</dbReference>
<dbReference type="Proteomes" id="UP000054304">
    <property type="component" value="Unassembled WGS sequence"/>
</dbReference>
<dbReference type="PANTHER" id="PTHR45458">
    <property type="entry name" value="SHORT-CHAIN DEHYDROGENASE/REDUCTASE SDR"/>
    <property type="match status" value="1"/>
</dbReference>
<dbReference type="CDD" id="cd05325">
    <property type="entry name" value="carb_red_sniffer_like_SDR_c"/>
    <property type="match status" value="1"/>
</dbReference>
<dbReference type="GeneID" id="34683967"/>
<dbReference type="SUPFAM" id="SSF51735">
    <property type="entry name" value="NAD(P)-binding Rossmann-fold domains"/>
    <property type="match status" value="1"/>
</dbReference>